<evidence type="ECO:0000313" key="4">
    <source>
        <dbReference type="Proteomes" id="UP000092884"/>
    </source>
</evidence>
<dbReference type="PANTHER" id="PTHR42966:SF2">
    <property type="entry name" value="PSEUDAMINIC ACID SYNTHASE"/>
    <property type="match status" value="1"/>
</dbReference>
<dbReference type="NCBIfam" id="TIGR03586">
    <property type="entry name" value="PseI"/>
    <property type="match status" value="1"/>
</dbReference>
<dbReference type="Pfam" id="PF08666">
    <property type="entry name" value="SAF"/>
    <property type="match status" value="1"/>
</dbReference>
<dbReference type="InterPro" id="IPR013974">
    <property type="entry name" value="SAF"/>
</dbReference>
<dbReference type="InterPro" id="IPR036732">
    <property type="entry name" value="AFP_Neu5c_C_sf"/>
</dbReference>
<feature type="domain" description="AFP-like" evidence="2">
    <location>
        <begin position="282"/>
        <end position="339"/>
    </location>
</feature>
<gene>
    <name evidence="3" type="ORF">BBW65_06570</name>
</gene>
<dbReference type="InterPro" id="IPR051690">
    <property type="entry name" value="PseI-like"/>
</dbReference>
<dbReference type="Pfam" id="PF03102">
    <property type="entry name" value="NeuB"/>
    <property type="match status" value="1"/>
</dbReference>
<evidence type="ECO:0000256" key="1">
    <source>
        <dbReference type="NCBIfam" id="TIGR03586"/>
    </source>
</evidence>
<dbReference type="AlphaFoldDB" id="A0A1B1U6Y0"/>
<dbReference type="SUPFAM" id="SSF51269">
    <property type="entry name" value="AFP III-like domain"/>
    <property type="match status" value="1"/>
</dbReference>
<dbReference type="OrthoDB" id="9781701at2"/>
<sequence length="339" mass="38094">MKPCPHSPLIIAELSANHNQDLDIALQSISKAKEIGADGVKIQTYTPDCLTLNSHKEHFKIQQGLWEGQYLHALYQQAYTPLEWHAELFAYAKKLDFPIFSSPFSPKALELLESLDCPMYKVASFEMVDLELISLIAQTHKPIILSTGIATDEEITEAIEVCRQADNHDITLLKCTSAYPTPLQEAHLSSMQTFGEKWGVKYGLSDHTKGFLAPVIATSLGATMIEKHFVLHHQLQTPDSQFSLDASEFGEMITWVRQTSIALGDRAYSNTEQNPNRVFARSLFVQKPIAKGEVFTPNHITIKRPNVGLHPKFFKQILGKKATRDLEYGDPLHPQDVEL</sequence>
<dbReference type="STRING" id="222136.BBW65_06570"/>
<dbReference type="GO" id="GO:0047444">
    <property type="term" value="F:N-acylneuraminate-9-phosphate synthase activity"/>
    <property type="evidence" value="ECO:0007669"/>
    <property type="project" value="TreeGrafter"/>
</dbReference>
<dbReference type="EC" id="2.5.1.97" evidence="1"/>
<dbReference type="InterPro" id="IPR013132">
    <property type="entry name" value="PseI/NeuA/B-like_N"/>
</dbReference>
<name>A0A1B1U6Y0_9HELI</name>
<dbReference type="EMBL" id="CP016503">
    <property type="protein sequence ID" value="ANV98481.1"/>
    <property type="molecule type" value="Genomic_DNA"/>
</dbReference>
<evidence type="ECO:0000313" key="3">
    <source>
        <dbReference type="EMBL" id="ANV98481.1"/>
    </source>
</evidence>
<dbReference type="PANTHER" id="PTHR42966">
    <property type="entry name" value="N-ACETYLNEURAMINATE SYNTHASE"/>
    <property type="match status" value="1"/>
</dbReference>
<dbReference type="InterPro" id="IPR020030">
    <property type="entry name" value="Pseudaminic_synth_PseI"/>
</dbReference>
<dbReference type="PROSITE" id="PS50844">
    <property type="entry name" value="AFP_LIKE"/>
    <property type="match status" value="1"/>
</dbReference>
<accession>A0A1B1U6Y0</accession>
<proteinExistence type="predicted"/>
<dbReference type="Gene3D" id="3.20.20.70">
    <property type="entry name" value="Aldolase class I"/>
    <property type="match status" value="1"/>
</dbReference>
<dbReference type="Gene3D" id="3.90.1210.10">
    <property type="entry name" value="Antifreeze-like/N-acetylneuraminic acid synthase C-terminal domain"/>
    <property type="match status" value="1"/>
</dbReference>
<keyword evidence="4" id="KW-1185">Reference proteome</keyword>
<dbReference type="KEGG" id="het:BBW65_06570"/>
<evidence type="ECO:0000259" key="2">
    <source>
        <dbReference type="PROSITE" id="PS50844"/>
    </source>
</evidence>
<dbReference type="RefSeq" id="WP_066341280.1">
    <property type="nucleotide sequence ID" value="NZ_CP016503.1"/>
</dbReference>
<organism evidence="3 4">
    <name type="scientific">Helicobacter enhydrae</name>
    <dbReference type="NCBI Taxonomy" id="222136"/>
    <lineage>
        <taxon>Bacteria</taxon>
        <taxon>Pseudomonadati</taxon>
        <taxon>Campylobacterota</taxon>
        <taxon>Epsilonproteobacteria</taxon>
        <taxon>Campylobacterales</taxon>
        <taxon>Helicobacteraceae</taxon>
        <taxon>Helicobacter</taxon>
    </lineage>
</organism>
<reference evidence="4" key="1">
    <citation type="submission" date="2016-07" db="EMBL/GenBank/DDBJ databases">
        <authorList>
            <person name="Florea S."/>
            <person name="Webb J.S."/>
            <person name="Jaromczyk J."/>
            <person name="Schardl C.L."/>
        </authorList>
    </citation>
    <scope>NUCLEOTIDE SEQUENCE [LARGE SCALE GENOMIC DNA]</scope>
    <source>
        <strain evidence="4">MIT 01-6242</strain>
    </source>
</reference>
<dbReference type="SMART" id="SM00858">
    <property type="entry name" value="SAF"/>
    <property type="match status" value="1"/>
</dbReference>
<dbReference type="Proteomes" id="UP000092884">
    <property type="component" value="Chromosome"/>
</dbReference>
<dbReference type="InterPro" id="IPR006190">
    <property type="entry name" value="SAF_AFP_Neu5Ac"/>
</dbReference>
<dbReference type="InterPro" id="IPR013785">
    <property type="entry name" value="Aldolase_TIM"/>
</dbReference>
<dbReference type="SUPFAM" id="SSF51569">
    <property type="entry name" value="Aldolase"/>
    <property type="match status" value="1"/>
</dbReference>
<dbReference type="GO" id="GO:0016051">
    <property type="term" value="P:carbohydrate biosynthetic process"/>
    <property type="evidence" value="ECO:0007669"/>
    <property type="project" value="InterPro"/>
</dbReference>
<dbReference type="InterPro" id="IPR057736">
    <property type="entry name" value="SAF_PseI/NeuA/NeuB"/>
</dbReference>
<protein>
    <recommendedName>
        <fullName evidence="1">Pseudaminic acid synthase</fullName>
        <ecNumber evidence="1">2.5.1.97</ecNumber>
    </recommendedName>
</protein>
<dbReference type="CDD" id="cd11615">
    <property type="entry name" value="SAF_NeuB_like"/>
    <property type="match status" value="1"/>
</dbReference>